<dbReference type="AlphaFoldDB" id="A0A2J7PIN7"/>
<dbReference type="Proteomes" id="UP000235965">
    <property type="component" value="Unassembled WGS sequence"/>
</dbReference>
<gene>
    <name evidence="2" type="ORF">B7P43_G17858</name>
</gene>
<dbReference type="InParanoid" id="A0A2J7PIN7"/>
<dbReference type="EMBL" id="NEVH01025015">
    <property type="protein sequence ID" value="PNF16207.1"/>
    <property type="molecule type" value="Genomic_DNA"/>
</dbReference>
<evidence type="ECO:0000313" key="3">
    <source>
        <dbReference type="Proteomes" id="UP000235965"/>
    </source>
</evidence>
<dbReference type="OrthoDB" id="10255522at2759"/>
<name>A0A2J7PIN7_9NEOP</name>
<evidence type="ECO:0000313" key="2">
    <source>
        <dbReference type="EMBL" id="PNF16207.1"/>
    </source>
</evidence>
<keyword evidence="1" id="KW-0175">Coiled coil</keyword>
<comment type="caution">
    <text evidence="2">The sequence shown here is derived from an EMBL/GenBank/DDBJ whole genome shotgun (WGS) entry which is preliminary data.</text>
</comment>
<accession>A0A2J7PIN7</accession>
<proteinExistence type="predicted"/>
<feature type="coiled-coil region" evidence="1">
    <location>
        <begin position="5"/>
        <end position="100"/>
    </location>
</feature>
<feature type="coiled-coil region" evidence="1">
    <location>
        <begin position="167"/>
        <end position="194"/>
    </location>
</feature>
<sequence>MKKIIEGLKLQAEELRKKESNALLEEQLTAARRQCDAVTKERNAFILKAQQVTKTNGTLQMKMNALKVEVEDLRSKINERQLQQDELSAVRRLCDNMERDRDLYKLEARRSAETRVAQTKVIDALKLKIEDLHVQCKKSSLLEKQLSVAEQQWDNMRKERNAFILKAQKAECSRANLQMERDALKLEVKNLRSKINDVDIHVHENVTKCYK</sequence>
<reference evidence="2 3" key="1">
    <citation type="submission" date="2017-12" db="EMBL/GenBank/DDBJ databases">
        <title>Hemimetabolous genomes reveal molecular basis of termite eusociality.</title>
        <authorList>
            <person name="Harrison M.C."/>
            <person name="Jongepier E."/>
            <person name="Robertson H.M."/>
            <person name="Arning N."/>
            <person name="Bitard-Feildel T."/>
            <person name="Chao H."/>
            <person name="Childers C.P."/>
            <person name="Dinh H."/>
            <person name="Doddapaneni H."/>
            <person name="Dugan S."/>
            <person name="Gowin J."/>
            <person name="Greiner C."/>
            <person name="Han Y."/>
            <person name="Hu H."/>
            <person name="Hughes D.S.T."/>
            <person name="Huylmans A.-K."/>
            <person name="Kemena C."/>
            <person name="Kremer L.P.M."/>
            <person name="Lee S.L."/>
            <person name="Lopez-Ezquerra A."/>
            <person name="Mallet L."/>
            <person name="Monroy-Kuhn J.M."/>
            <person name="Moser A."/>
            <person name="Murali S.C."/>
            <person name="Muzny D.M."/>
            <person name="Otani S."/>
            <person name="Piulachs M.-D."/>
            <person name="Poelchau M."/>
            <person name="Qu J."/>
            <person name="Schaub F."/>
            <person name="Wada-Katsumata A."/>
            <person name="Worley K.C."/>
            <person name="Xie Q."/>
            <person name="Ylla G."/>
            <person name="Poulsen M."/>
            <person name="Gibbs R.A."/>
            <person name="Schal C."/>
            <person name="Richards S."/>
            <person name="Belles X."/>
            <person name="Korb J."/>
            <person name="Bornberg-Bauer E."/>
        </authorList>
    </citation>
    <scope>NUCLEOTIDE SEQUENCE [LARGE SCALE GENOMIC DNA]</scope>
    <source>
        <tissue evidence="2">Whole body</tissue>
    </source>
</reference>
<keyword evidence="3" id="KW-1185">Reference proteome</keyword>
<protein>
    <submittedName>
        <fullName evidence="2">Uncharacterized protein</fullName>
    </submittedName>
</protein>
<organism evidence="2 3">
    <name type="scientific">Cryptotermes secundus</name>
    <dbReference type="NCBI Taxonomy" id="105785"/>
    <lineage>
        <taxon>Eukaryota</taxon>
        <taxon>Metazoa</taxon>
        <taxon>Ecdysozoa</taxon>
        <taxon>Arthropoda</taxon>
        <taxon>Hexapoda</taxon>
        <taxon>Insecta</taxon>
        <taxon>Pterygota</taxon>
        <taxon>Neoptera</taxon>
        <taxon>Polyneoptera</taxon>
        <taxon>Dictyoptera</taxon>
        <taxon>Blattodea</taxon>
        <taxon>Blattoidea</taxon>
        <taxon>Termitoidae</taxon>
        <taxon>Kalotermitidae</taxon>
        <taxon>Cryptotermitinae</taxon>
        <taxon>Cryptotermes</taxon>
    </lineage>
</organism>
<evidence type="ECO:0000256" key="1">
    <source>
        <dbReference type="SAM" id="Coils"/>
    </source>
</evidence>